<evidence type="ECO:0000313" key="2">
    <source>
        <dbReference type="EMBL" id="ARD64271.1"/>
    </source>
</evidence>
<keyword evidence="1" id="KW-0812">Transmembrane</keyword>
<reference evidence="3" key="1">
    <citation type="journal article" date="2017" name="Sci. Rep.">
        <title>Determination of the Genome and Primary Transcriptome of Syngas Fermenting Eubacterium limosum ATCC 8486.</title>
        <authorList>
            <person name="Song Y."/>
            <person name="Shin J."/>
            <person name="Jeong Y."/>
            <person name="Jin S."/>
            <person name="Lee J.K."/>
            <person name="Kim D.R."/>
            <person name="Kim S.C."/>
            <person name="Cho S."/>
            <person name="Cho B.K."/>
        </authorList>
    </citation>
    <scope>NUCLEOTIDE SEQUENCE [LARGE SCALE GENOMIC DNA]</scope>
    <source>
        <strain evidence="3">ATCC 8486</strain>
    </source>
</reference>
<evidence type="ECO:0000256" key="1">
    <source>
        <dbReference type="SAM" id="Phobius"/>
    </source>
</evidence>
<feature type="transmembrane region" description="Helical" evidence="1">
    <location>
        <begin position="167"/>
        <end position="183"/>
    </location>
</feature>
<proteinExistence type="predicted"/>
<feature type="transmembrane region" description="Helical" evidence="1">
    <location>
        <begin position="94"/>
        <end position="117"/>
    </location>
</feature>
<feature type="transmembrane region" description="Helical" evidence="1">
    <location>
        <begin position="286"/>
        <end position="309"/>
    </location>
</feature>
<feature type="transmembrane region" description="Helical" evidence="1">
    <location>
        <begin position="330"/>
        <end position="360"/>
    </location>
</feature>
<name>A0AAC9W1P9_EUBLI</name>
<keyword evidence="1" id="KW-0472">Membrane</keyword>
<feature type="transmembrane region" description="Helical" evidence="1">
    <location>
        <begin position="372"/>
        <end position="391"/>
    </location>
</feature>
<dbReference type="AlphaFoldDB" id="A0AAC9W1P9"/>
<dbReference type="RefSeq" id="WP_038350973.1">
    <property type="nucleotide sequence ID" value="NZ_CP019962.1"/>
</dbReference>
<dbReference type="Proteomes" id="UP000192391">
    <property type="component" value="Chromosome"/>
</dbReference>
<feature type="transmembrane region" description="Helical" evidence="1">
    <location>
        <begin position="189"/>
        <end position="210"/>
    </location>
</feature>
<feature type="transmembrane region" description="Helical" evidence="1">
    <location>
        <begin position="429"/>
        <end position="450"/>
    </location>
</feature>
<feature type="transmembrane region" description="Helical" evidence="1">
    <location>
        <begin position="261"/>
        <end position="280"/>
    </location>
</feature>
<feature type="transmembrane region" description="Helical" evidence="1">
    <location>
        <begin position="21"/>
        <end position="39"/>
    </location>
</feature>
<sequence length="462" mass="49478">MDGIRTVCAQQWRLALKDSGTLVFYACGALAIGGLLPLWPAAGPFVLNAMVLYPLFLLGQWASEAFAAEKETRTLESLLSTSVGKKQLMFGKGAFCLGAACACFCLSLLPLLILKAVAGALPDVSGGMLLAVSGLFILGAVCLTLTGLYASAVSADVQEAGSRGQRFFIPIGFCLVVLLTLVSQRQAEAAVLLSAVFLVLAALIAGWVLWRLKRLDRGGLLADGSKKTVAGSGYQRDTRSQSLMVLGHEWRYFKALGRFKFSLLMFTLAPAIFMALWDYFFGGVNLYAALAVLSLGTARITVNLTAYTIGGERAYKTFESLLSTPIGTGALFLGKGLLALLFSLIISILAVLLVLVVSVFIGGTALFSPDQWLLLAAGLLFSLLMIYVTGLSTMLMKKPRQGLYMAVLLSFLAAAPALAVWLLPGSRLLWALASLILLLAADLLLAVFIHRRISREQLMRCI</sequence>
<accession>A0AAC9W1P9</accession>
<evidence type="ECO:0000313" key="3">
    <source>
        <dbReference type="Proteomes" id="UP000192391"/>
    </source>
</evidence>
<organism evidence="2 3">
    <name type="scientific">Eubacterium limosum</name>
    <dbReference type="NCBI Taxonomy" id="1736"/>
    <lineage>
        <taxon>Bacteria</taxon>
        <taxon>Bacillati</taxon>
        <taxon>Bacillota</taxon>
        <taxon>Clostridia</taxon>
        <taxon>Eubacteriales</taxon>
        <taxon>Eubacteriaceae</taxon>
        <taxon>Eubacterium</taxon>
    </lineage>
</organism>
<feature type="transmembrane region" description="Helical" evidence="1">
    <location>
        <begin position="129"/>
        <end position="155"/>
    </location>
</feature>
<gene>
    <name evidence="2" type="ORF">B2M23_01330</name>
</gene>
<feature type="transmembrane region" description="Helical" evidence="1">
    <location>
        <begin position="403"/>
        <end position="423"/>
    </location>
</feature>
<evidence type="ECO:0008006" key="4">
    <source>
        <dbReference type="Google" id="ProtNLM"/>
    </source>
</evidence>
<keyword evidence="1" id="KW-1133">Transmembrane helix</keyword>
<feature type="transmembrane region" description="Helical" evidence="1">
    <location>
        <begin position="45"/>
        <end position="63"/>
    </location>
</feature>
<protein>
    <recommendedName>
        <fullName evidence="4">ABC-2 family transporter protein</fullName>
    </recommendedName>
</protein>
<dbReference type="KEGG" id="elim:B2M23_01330"/>
<dbReference type="EMBL" id="CP019962">
    <property type="protein sequence ID" value="ARD64271.1"/>
    <property type="molecule type" value="Genomic_DNA"/>
</dbReference>